<keyword evidence="8 9" id="KW-0137">Centromere</keyword>
<dbReference type="OrthoDB" id="4056921at2759"/>
<keyword evidence="3 9" id="KW-0132">Cell division</keyword>
<accession>A0A165FIP6</accession>
<evidence type="ECO:0000256" key="6">
    <source>
        <dbReference type="ARBA" id="ARBA00023054"/>
    </source>
</evidence>
<keyword evidence="2 9" id="KW-0158">Chromosome</keyword>
<dbReference type="CDD" id="cd23784">
    <property type="entry name" value="RWD_Spc25"/>
    <property type="match status" value="1"/>
</dbReference>
<dbReference type="AlphaFoldDB" id="A0A165FIP6"/>
<gene>
    <name evidence="11" type="ORF">LAESUDRAFT_675608</name>
</gene>
<dbReference type="InterPro" id="IPR013255">
    <property type="entry name" value="Spc25_C"/>
</dbReference>
<dbReference type="GO" id="GO:0005634">
    <property type="term" value="C:nucleus"/>
    <property type="evidence" value="ECO:0007669"/>
    <property type="project" value="UniProtKB-SubCell"/>
</dbReference>
<evidence type="ECO:0000256" key="5">
    <source>
        <dbReference type="ARBA" id="ARBA00022838"/>
    </source>
</evidence>
<comment type="subunit">
    <text evidence="9">Component of the NDC80 complex.</text>
</comment>
<evidence type="ECO:0000256" key="7">
    <source>
        <dbReference type="ARBA" id="ARBA00023306"/>
    </source>
</evidence>
<keyword evidence="7 9" id="KW-0131">Cell cycle</keyword>
<dbReference type="GO" id="GO:0051301">
    <property type="term" value="P:cell division"/>
    <property type="evidence" value="ECO:0007669"/>
    <property type="project" value="UniProtKB-UniRule"/>
</dbReference>
<evidence type="ECO:0000256" key="9">
    <source>
        <dbReference type="RuleBase" id="RU367150"/>
    </source>
</evidence>
<organism evidence="11 12">
    <name type="scientific">Laetiporus sulphureus 93-53</name>
    <dbReference type="NCBI Taxonomy" id="1314785"/>
    <lineage>
        <taxon>Eukaryota</taxon>
        <taxon>Fungi</taxon>
        <taxon>Dikarya</taxon>
        <taxon>Basidiomycota</taxon>
        <taxon>Agaricomycotina</taxon>
        <taxon>Agaricomycetes</taxon>
        <taxon>Polyporales</taxon>
        <taxon>Laetiporus</taxon>
    </lineage>
</organism>
<dbReference type="STRING" id="1314785.A0A165FIP6"/>
<keyword evidence="6" id="KW-0175">Coiled coil</keyword>
<evidence type="ECO:0000256" key="1">
    <source>
        <dbReference type="ARBA" id="ARBA00006379"/>
    </source>
</evidence>
<keyword evidence="12" id="KW-1185">Reference proteome</keyword>
<dbReference type="GO" id="GO:0031262">
    <property type="term" value="C:Ndc80 complex"/>
    <property type="evidence" value="ECO:0007669"/>
    <property type="project" value="InterPro"/>
</dbReference>
<dbReference type="Gene3D" id="3.30.457.50">
    <property type="entry name" value="Chromosome segregation protein Spc25"/>
    <property type="match status" value="1"/>
</dbReference>
<dbReference type="Proteomes" id="UP000076871">
    <property type="component" value="Unassembled WGS sequence"/>
</dbReference>
<evidence type="ECO:0000256" key="3">
    <source>
        <dbReference type="ARBA" id="ARBA00022618"/>
    </source>
</evidence>
<proteinExistence type="inferred from homology"/>
<comment type="function">
    <text evidence="9">Acts as a component of the essential kinetochore-associated NDC80 complex, which is required for chromosome segregation and spindle checkpoint activity.</text>
</comment>
<keyword evidence="4 9" id="KW-0498">Mitosis</keyword>
<evidence type="ECO:0000259" key="10">
    <source>
        <dbReference type="Pfam" id="PF08234"/>
    </source>
</evidence>
<evidence type="ECO:0000256" key="4">
    <source>
        <dbReference type="ARBA" id="ARBA00022776"/>
    </source>
</evidence>
<evidence type="ECO:0000256" key="2">
    <source>
        <dbReference type="ARBA" id="ARBA00022454"/>
    </source>
</evidence>
<reference evidence="11 12" key="1">
    <citation type="journal article" date="2016" name="Mol. Biol. Evol.">
        <title>Comparative Genomics of Early-Diverging Mushroom-Forming Fungi Provides Insights into the Origins of Lignocellulose Decay Capabilities.</title>
        <authorList>
            <person name="Nagy L.G."/>
            <person name="Riley R."/>
            <person name="Tritt A."/>
            <person name="Adam C."/>
            <person name="Daum C."/>
            <person name="Floudas D."/>
            <person name="Sun H."/>
            <person name="Yadav J.S."/>
            <person name="Pangilinan J."/>
            <person name="Larsson K.H."/>
            <person name="Matsuura K."/>
            <person name="Barry K."/>
            <person name="Labutti K."/>
            <person name="Kuo R."/>
            <person name="Ohm R.A."/>
            <person name="Bhattacharya S.S."/>
            <person name="Shirouzu T."/>
            <person name="Yoshinaga Y."/>
            <person name="Martin F.M."/>
            <person name="Grigoriev I.V."/>
            <person name="Hibbett D.S."/>
        </authorList>
    </citation>
    <scope>NUCLEOTIDE SEQUENCE [LARGE SCALE GENOMIC DNA]</scope>
    <source>
        <strain evidence="11 12">93-53</strain>
    </source>
</reference>
<dbReference type="PANTHER" id="PTHR14281">
    <property type="entry name" value="KINETOCHORE PROTEIN SPC25-RELATED"/>
    <property type="match status" value="1"/>
</dbReference>
<dbReference type="InParanoid" id="A0A165FIP6"/>
<comment type="similarity">
    <text evidence="1 9">Belongs to the SPC25 family.</text>
</comment>
<evidence type="ECO:0000256" key="8">
    <source>
        <dbReference type="ARBA" id="ARBA00023328"/>
    </source>
</evidence>
<comment type="subcellular location">
    <subcellularLocation>
        <location evidence="9">Nucleus</location>
    </subcellularLocation>
    <subcellularLocation>
        <location evidence="9">Chromosome</location>
        <location evidence="9">Centromere</location>
        <location evidence="9">Kinetochore</location>
    </subcellularLocation>
</comment>
<dbReference type="GO" id="GO:0007059">
    <property type="term" value="P:chromosome segregation"/>
    <property type="evidence" value="ECO:0007669"/>
    <property type="project" value="InterPro"/>
</dbReference>
<protein>
    <recommendedName>
        <fullName evidence="9">Kinetochore protein SPC25</fullName>
    </recommendedName>
</protein>
<dbReference type="InterPro" id="IPR045143">
    <property type="entry name" value="Spc25"/>
</dbReference>
<dbReference type="Pfam" id="PF08234">
    <property type="entry name" value="Spindle_Spc25"/>
    <property type="match status" value="1"/>
</dbReference>
<sequence>MVAKSLRVEKIDLAAVLVSQNSQIDLRIEAYEASTRNFLKAVSNYTQRAITEISNRKAAHLSSRKKLLERAHQIEAETNQCKIKEIELIKVLDTEEKEKRDAETSVTTFKRQLAIVKERCSLLDSELEQHRVVAANLNRERNREQGTLNSYAAHVAPEIADCESCLQCSIEGIERDMLLVRFLRLDDADPTREFSMVIDVSSPLYEVPTATPFLPTLPIHLDELNETRDVYAFIRQVRDAFLTAISQKK</sequence>
<evidence type="ECO:0000313" key="11">
    <source>
        <dbReference type="EMBL" id="KZT09030.1"/>
    </source>
</evidence>
<dbReference type="RefSeq" id="XP_040766770.1">
    <property type="nucleotide sequence ID" value="XM_040905598.1"/>
</dbReference>
<dbReference type="GeneID" id="63822628"/>
<dbReference type="PANTHER" id="PTHR14281:SF0">
    <property type="entry name" value="KINETOCHORE PROTEIN SPC25"/>
    <property type="match status" value="1"/>
</dbReference>
<dbReference type="FunCoup" id="A0A165FIP6">
    <property type="interactions" value="141"/>
</dbReference>
<keyword evidence="5 9" id="KW-0995">Kinetochore</keyword>
<feature type="domain" description="Chromosome segregation protein Spc25 C-terminal" evidence="10">
    <location>
        <begin position="173"/>
        <end position="241"/>
    </location>
</feature>
<dbReference type="EMBL" id="KV427613">
    <property type="protein sequence ID" value="KZT09030.1"/>
    <property type="molecule type" value="Genomic_DNA"/>
</dbReference>
<keyword evidence="9" id="KW-0539">Nucleus</keyword>
<name>A0A165FIP6_9APHY</name>
<evidence type="ECO:0000313" key="12">
    <source>
        <dbReference type="Proteomes" id="UP000076871"/>
    </source>
</evidence>